<dbReference type="PANTHER" id="PTHR37533:SF2">
    <property type="entry name" value="FLAGELLAR HOOK-LENGTH CONTROL PROTEIN"/>
    <property type="match status" value="1"/>
</dbReference>
<name>E1YHK2_9BACT</name>
<dbReference type="InterPro" id="IPR052563">
    <property type="entry name" value="FliK"/>
</dbReference>
<feature type="domain" description="Flagellar hook-length control protein-like C-terminal" evidence="1">
    <location>
        <begin position="26"/>
        <end position="105"/>
    </location>
</feature>
<evidence type="ECO:0000313" key="2">
    <source>
        <dbReference type="EMBL" id="CBX30121.1"/>
    </source>
</evidence>
<organism evidence="2">
    <name type="scientific">uncultured Desulfobacterium sp</name>
    <dbReference type="NCBI Taxonomy" id="201089"/>
    <lineage>
        <taxon>Bacteria</taxon>
        <taxon>Pseudomonadati</taxon>
        <taxon>Thermodesulfobacteriota</taxon>
        <taxon>Desulfobacteria</taxon>
        <taxon>Desulfobacterales</taxon>
        <taxon>Desulfobacteriaceae</taxon>
        <taxon>Desulfobacterium</taxon>
        <taxon>environmental samples</taxon>
    </lineage>
</organism>
<evidence type="ECO:0000259" key="1">
    <source>
        <dbReference type="Pfam" id="PF02120"/>
    </source>
</evidence>
<dbReference type="InterPro" id="IPR021136">
    <property type="entry name" value="Flagellar_hook_control-like_C"/>
</dbReference>
<protein>
    <recommendedName>
        <fullName evidence="1">Flagellar hook-length control protein-like C-terminal domain-containing protein</fullName>
    </recommendedName>
</protein>
<dbReference type="AlphaFoldDB" id="E1YHK2"/>
<reference evidence="2" key="1">
    <citation type="journal article" date="2011" name="Environ. Microbiol.">
        <title>Genomic insights into the metabolic potential of the polycyclic aromatic hydrocarbon degrading sulfate-reducing Deltaproteobacterium N47.</title>
        <authorList>
            <person name="Bergmann F."/>
            <person name="Selesi D."/>
            <person name="Weinmaier T."/>
            <person name="Tischler P."/>
            <person name="Rattei T."/>
            <person name="Meckenstock R.U."/>
        </authorList>
    </citation>
    <scope>NUCLEOTIDE SEQUENCE</scope>
</reference>
<sequence length="157" mass="17229">MSSILQSRSDNSFMPAYTVEQLGKQISRSVARGDRIINLHLTPPELGSVKLSMEIKDSILHLKIVAESSSAKEVLLNNSHDLKTVLADQGIKLERLDIRVESNSGNALTDLNKGFNQEHRQYQETGGGLFSDGDMKEDISSGVLSRAAKDYLVDLTA</sequence>
<dbReference type="CDD" id="cd17470">
    <property type="entry name" value="T3SS_Flik_C"/>
    <property type="match status" value="1"/>
</dbReference>
<dbReference type="InterPro" id="IPR038610">
    <property type="entry name" value="FliK-like_C_sf"/>
</dbReference>
<dbReference type="Gene3D" id="3.30.750.140">
    <property type="match status" value="1"/>
</dbReference>
<dbReference type="EMBL" id="FR695874">
    <property type="protein sequence ID" value="CBX30121.1"/>
    <property type="molecule type" value="Genomic_DNA"/>
</dbReference>
<gene>
    <name evidence="2" type="ORF">N47_D29300</name>
</gene>
<proteinExistence type="predicted"/>
<accession>E1YHK2</accession>
<dbReference type="PANTHER" id="PTHR37533">
    <property type="entry name" value="FLAGELLAR HOOK-LENGTH CONTROL PROTEIN"/>
    <property type="match status" value="1"/>
</dbReference>
<dbReference type="Pfam" id="PF02120">
    <property type="entry name" value="Flg_hook"/>
    <property type="match status" value="1"/>
</dbReference>